<comment type="caution">
    <text evidence="3">The sequence shown here is derived from an EMBL/GenBank/DDBJ whole genome shotgun (WGS) entry which is preliminary data.</text>
</comment>
<gene>
    <name evidence="2" type="ORF">GCM10017781_19390</name>
    <name evidence="3" type="ORF">HNQ07_002027</name>
</gene>
<keyword evidence="5" id="KW-1185">Reference proteome</keyword>
<evidence type="ECO:0000313" key="4">
    <source>
        <dbReference type="Proteomes" id="UP000539473"/>
    </source>
</evidence>
<keyword evidence="1" id="KW-1133">Transmembrane helix</keyword>
<evidence type="ECO:0000313" key="2">
    <source>
        <dbReference type="EMBL" id="GHF43109.1"/>
    </source>
</evidence>
<feature type="transmembrane region" description="Helical" evidence="1">
    <location>
        <begin position="132"/>
        <end position="154"/>
    </location>
</feature>
<feature type="transmembrane region" description="Helical" evidence="1">
    <location>
        <begin position="56"/>
        <end position="74"/>
    </location>
</feature>
<sequence length="171" mass="17597">MTLTDTLISFALIALVVRQLRGRPLTLTGVLWPVPLVLFAAATTLHVPSGGPALDFTLLGGAVGVMLGALCGVLTQVSPTSDGRVVARASGPAALLWVLGIGSRVGFGLYATHGGGPAIARFSETHHLTMDAWAGSLLLMSLLEVMGRAAVLLWKRAHVARPSAGVLTPSS</sequence>
<accession>A0A7W8NR67</accession>
<dbReference type="EMBL" id="BNAJ01000004">
    <property type="protein sequence ID" value="GHF43109.1"/>
    <property type="molecule type" value="Genomic_DNA"/>
</dbReference>
<reference evidence="2" key="1">
    <citation type="journal article" date="2014" name="Int. J. Syst. Evol. Microbiol.">
        <title>Complete genome of a new Firmicutes species belonging to the dominant human colonic microbiota ('Ruminococcus bicirculans') reveals two chromosomes and a selective capacity to utilize plant glucans.</title>
        <authorList>
            <consortium name="NISC Comparative Sequencing Program"/>
            <person name="Wegmann U."/>
            <person name="Louis P."/>
            <person name="Goesmann A."/>
            <person name="Henrissat B."/>
            <person name="Duncan S.H."/>
            <person name="Flint H.J."/>
        </authorList>
    </citation>
    <scope>NUCLEOTIDE SEQUENCE</scope>
    <source>
        <strain evidence="2">CGMCC 1.18437</strain>
    </source>
</reference>
<reference evidence="5" key="2">
    <citation type="journal article" date="2019" name="Int. J. Syst. Evol. Microbiol.">
        <title>The Global Catalogue of Microorganisms (GCM) 10K type strain sequencing project: providing services to taxonomists for standard genome sequencing and annotation.</title>
        <authorList>
            <consortium name="The Broad Institute Genomics Platform"/>
            <consortium name="The Broad Institute Genome Sequencing Center for Infectious Disease"/>
            <person name="Wu L."/>
            <person name="Ma J."/>
        </authorList>
    </citation>
    <scope>NUCLEOTIDE SEQUENCE [LARGE SCALE GENOMIC DNA]</scope>
    <source>
        <strain evidence="5">CGMCC 1.18437</strain>
    </source>
</reference>
<protein>
    <recommendedName>
        <fullName evidence="6">DUF1453 domain-containing protein</fullName>
    </recommendedName>
</protein>
<evidence type="ECO:0000313" key="3">
    <source>
        <dbReference type="EMBL" id="MBB5376563.1"/>
    </source>
</evidence>
<evidence type="ECO:0000313" key="5">
    <source>
        <dbReference type="Proteomes" id="UP000619376"/>
    </source>
</evidence>
<evidence type="ECO:0008006" key="6">
    <source>
        <dbReference type="Google" id="ProtNLM"/>
    </source>
</evidence>
<organism evidence="3 4">
    <name type="scientific">Deinococcus metalli</name>
    <dbReference type="NCBI Taxonomy" id="1141878"/>
    <lineage>
        <taxon>Bacteria</taxon>
        <taxon>Thermotogati</taxon>
        <taxon>Deinococcota</taxon>
        <taxon>Deinococci</taxon>
        <taxon>Deinococcales</taxon>
        <taxon>Deinococcaceae</taxon>
        <taxon>Deinococcus</taxon>
    </lineage>
</organism>
<proteinExistence type="predicted"/>
<dbReference type="RefSeq" id="WP_184111266.1">
    <property type="nucleotide sequence ID" value="NZ_BNAJ01000004.1"/>
</dbReference>
<keyword evidence="1" id="KW-0812">Transmembrane</keyword>
<dbReference type="Proteomes" id="UP000539473">
    <property type="component" value="Unassembled WGS sequence"/>
</dbReference>
<dbReference type="AlphaFoldDB" id="A0A7W8NR67"/>
<evidence type="ECO:0000256" key="1">
    <source>
        <dbReference type="SAM" id="Phobius"/>
    </source>
</evidence>
<feature type="transmembrane region" description="Helical" evidence="1">
    <location>
        <begin position="94"/>
        <end position="112"/>
    </location>
</feature>
<dbReference type="EMBL" id="JACHFK010000004">
    <property type="protein sequence ID" value="MBB5376563.1"/>
    <property type="molecule type" value="Genomic_DNA"/>
</dbReference>
<reference evidence="3 4" key="3">
    <citation type="submission" date="2020-08" db="EMBL/GenBank/DDBJ databases">
        <title>Genomic Encyclopedia of Type Strains, Phase IV (KMG-IV): sequencing the most valuable type-strain genomes for metagenomic binning, comparative biology and taxonomic classification.</title>
        <authorList>
            <person name="Goeker M."/>
        </authorList>
    </citation>
    <scope>NUCLEOTIDE SEQUENCE [LARGE SCALE GENOMIC DNA]</scope>
    <source>
        <strain evidence="3 4">DSM 27521</strain>
    </source>
</reference>
<reference evidence="2" key="4">
    <citation type="submission" date="2024-05" db="EMBL/GenBank/DDBJ databases">
        <authorList>
            <person name="Sun Q."/>
            <person name="Zhou Y."/>
        </authorList>
    </citation>
    <scope>NUCLEOTIDE SEQUENCE</scope>
    <source>
        <strain evidence="2">CGMCC 1.18437</strain>
    </source>
</reference>
<keyword evidence="1" id="KW-0472">Membrane</keyword>
<dbReference type="Proteomes" id="UP000619376">
    <property type="component" value="Unassembled WGS sequence"/>
</dbReference>
<name>A0A7W8NR67_9DEIO</name>